<dbReference type="Proteomes" id="UP000296822">
    <property type="component" value="Chromosome"/>
</dbReference>
<dbReference type="GeneID" id="39852573"/>
<reference evidence="1 2" key="1">
    <citation type="journal article" date="2019" name="Nat. Commun.">
        <title>A new type of DNA phosphorothioation-based antiviral system in archaea.</title>
        <authorList>
            <person name="Xiong L."/>
            <person name="Liu S."/>
            <person name="Chen S."/>
            <person name="Xiao Y."/>
            <person name="Zhu B."/>
            <person name="Gao Y."/>
            <person name="Zhang Y."/>
            <person name="Chen B."/>
            <person name="Luo J."/>
            <person name="Deng Z."/>
            <person name="Chen X."/>
            <person name="Wang L."/>
            <person name="Chen S."/>
        </authorList>
    </citation>
    <scope>NUCLEOTIDE SEQUENCE [LARGE SCALE GENOMIC DNA]</scope>
    <source>
        <strain evidence="1 2">JCM 10635</strain>
    </source>
</reference>
<dbReference type="Pfam" id="PF24152">
    <property type="entry name" value="DUF7405"/>
    <property type="match status" value="1"/>
</dbReference>
<protein>
    <submittedName>
        <fullName evidence="1">Tat pathway signal protein</fullName>
    </submittedName>
</protein>
<dbReference type="InterPro" id="IPR055828">
    <property type="entry name" value="DUF7405"/>
</dbReference>
<accession>A0A4D6HNU6</accession>
<dbReference type="KEGG" id="nbg:DV706_14995"/>
<dbReference type="PROSITE" id="PS51318">
    <property type="entry name" value="TAT"/>
    <property type="match status" value="1"/>
</dbReference>
<dbReference type="InterPro" id="IPR011008">
    <property type="entry name" value="Dimeric_a/b-barrel"/>
</dbReference>
<dbReference type="EMBL" id="CP031305">
    <property type="protein sequence ID" value="QCC55659.1"/>
    <property type="molecule type" value="Genomic_DNA"/>
</dbReference>
<organism evidence="1 2">
    <name type="scientific">Natronorubrum bangense</name>
    <dbReference type="NCBI Taxonomy" id="61858"/>
    <lineage>
        <taxon>Archaea</taxon>
        <taxon>Methanobacteriati</taxon>
        <taxon>Methanobacteriota</taxon>
        <taxon>Stenosarchaea group</taxon>
        <taxon>Halobacteria</taxon>
        <taxon>Halobacteriales</taxon>
        <taxon>Natrialbaceae</taxon>
        <taxon>Natronorubrum</taxon>
    </lineage>
</organism>
<dbReference type="RefSeq" id="WP_006067580.1">
    <property type="nucleotide sequence ID" value="NZ_CP031305.1"/>
</dbReference>
<sequence length="419" mass="46204">MTLPDRSELSRREYLRTLVAVGGATALSACLSESNAVDIPAGTDDPSTLPARQYAWNDTLLRDDDGNVKPPEHHVLLALSLVDEPTDGSRTQLEDALETLERAYEWSNDGLLFTIGYTPAYFERFDDALPESVDLPEPTALTSSEDPAVDEFDAVVHLASDHSQVVLEAEEGLFGNHDELNGVAVETDLTGVFERLEDQRRTGFVGAGLPAEHTDVSDVPDSVPEDAPFFMGFRSGFERNQATEDRVTIEEGPFAGGTTQHIESMDLQLRTWFEQDSHPMRVRKLFSPEHADEDLVGDVGEKLTTTNGLTDERIDATEADARRGVVGHAQKAARARVDGEPPLLRRDFNTVDGDSPGFHFLALQHGIDDFIRVREAMTGADLDVMHANNGILSYLFVNRRGNYLLPPRSLRALPRANPQ</sequence>
<proteinExistence type="predicted"/>
<dbReference type="PROSITE" id="PS51257">
    <property type="entry name" value="PROKAR_LIPOPROTEIN"/>
    <property type="match status" value="1"/>
</dbReference>
<dbReference type="AlphaFoldDB" id="A0A4D6HNU6"/>
<dbReference type="InterPro" id="IPR006311">
    <property type="entry name" value="TAT_signal"/>
</dbReference>
<gene>
    <name evidence="1" type="ORF">DV706_14995</name>
</gene>
<evidence type="ECO:0000313" key="1">
    <source>
        <dbReference type="EMBL" id="QCC55659.1"/>
    </source>
</evidence>
<evidence type="ECO:0000313" key="2">
    <source>
        <dbReference type="Proteomes" id="UP000296822"/>
    </source>
</evidence>
<name>A0A4D6HNU6_9EURY</name>
<dbReference type="SUPFAM" id="SSF54909">
    <property type="entry name" value="Dimeric alpha+beta barrel"/>
    <property type="match status" value="1"/>
</dbReference>